<name>A0A2N9FMU8_FAGSY</name>
<dbReference type="PROSITE" id="PS50891">
    <property type="entry name" value="LOB"/>
    <property type="match status" value="1"/>
</dbReference>
<evidence type="ECO:0000313" key="4">
    <source>
        <dbReference type="EMBL" id="SPC92107.1"/>
    </source>
</evidence>
<dbReference type="InterPro" id="IPR004883">
    <property type="entry name" value="LOB"/>
</dbReference>
<accession>A0A2N9FMU8</accession>
<gene>
    <name evidence="4" type="ORF">FSB_LOCUS19989</name>
</gene>
<dbReference type="PANTHER" id="PTHR31301">
    <property type="entry name" value="LOB DOMAIN-CONTAINING PROTEIN 4-RELATED"/>
    <property type="match status" value="1"/>
</dbReference>
<evidence type="ECO:0000256" key="2">
    <source>
        <dbReference type="SAM" id="MobiDB-lite"/>
    </source>
</evidence>
<protein>
    <recommendedName>
        <fullName evidence="3">LOB domain-containing protein</fullName>
    </recommendedName>
</protein>
<evidence type="ECO:0000259" key="3">
    <source>
        <dbReference type="PROSITE" id="PS50891"/>
    </source>
</evidence>
<dbReference type="Pfam" id="PF03195">
    <property type="entry name" value="LOB"/>
    <property type="match status" value="1"/>
</dbReference>
<dbReference type="AlphaFoldDB" id="A0A2N9FMU8"/>
<feature type="compositionally biased region" description="Low complexity" evidence="2">
    <location>
        <begin position="250"/>
        <end position="262"/>
    </location>
</feature>
<feature type="region of interest" description="Disordered" evidence="2">
    <location>
        <begin position="250"/>
        <end position="270"/>
    </location>
</feature>
<feature type="domain" description="LOB" evidence="3">
    <location>
        <begin position="6"/>
        <end position="107"/>
    </location>
</feature>
<organism evidence="4">
    <name type="scientific">Fagus sylvatica</name>
    <name type="common">Beechnut</name>
    <dbReference type="NCBI Taxonomy" id="28930"/>
    <lineage>
        <taxon>Eukaryota</taxon>
        <taxon>Viridiplantae</taxon>
        <taxon>Streptophyta</taxon>
        <taxon>Embryophyta</taxon>
        <taxon>Tracheophyta</taxon>
        <taxon>Spermatophyta</taxon>
        <taxon>Magnoliopsida</taxon>
        <taxon>eudicotyledons</taxon>
        <taxon>Gunneridae</taxon>
        <taxon>Pentapetalae</taxon>
        <taxon>rosids</taxon>
        <taxon>fabids</taxon>
        <taxon>Fagales</taxon>
        <taxon>Fagaceae</taxon>
        <taxon>Fagus</taxon>
    </lineage>
</organism>
<sequence length="270" mass="30136">MSSSYSPCAACKQQRRKCTKECVFAPYFPPDQPQKFANVHNVFGASNVAKLLNELNPAEREDAVNSLAFEAQSRLRDPLYGPVGIISYLQHNVRDIQTALYNAKKELAKYIGPDAMLPIFHSPSLIPQQQQMNNPSSSATVLPYNMSSSELEIPTAIEMYRGQLPINQYEAQQLGLAREQQDRYRVQQLALAKEHQQQPHPHQMFNSGFDQTVVGSVTTSGNNQMNAPISVAGMSPSLALGTFESQQAENQLQEQLFLQPQQDSKPAKRL</sequence>
<dbReference type="EMBL" id="OIVN01001280">
    <property type="protein sequence ID" value="SPC92107.1"/>
    <property type="molecule type" value="Genomic_DNA"/>
</dbReference>
<evidence type="ECO:0000256" key="1">
    <source>
        <dbReference type="ARBA" id="ARBA00005474"/>
    </source>
</evidence>
<comment type="similarity">
    <text evidence="1">Belongs to the LOB domain-containing protein family.</text>
</comment>
<proteinExistence type="inferred from homology"/>
<dbReference type="PANTHER" id="PTHR31301:SF68">
    <property type="entry name" value="LOB DOMAIN-CONTAINING PROTEIN 32-RELATED"/>
    <property type="match status" value="1"/>
</dbReference>
<reference evidence="4" key="1">
    <citation type="submission" date="2018-02" db="EMBL/GenBank/DDBJ databases">
        <authorList>
            <person name="Cohen D.B."/>
            <person name="Kent A.D."/>
        </authorList>
    </citation>
    <scope>NUCLEOTIDE SEQUENCE</scope>
</reference>